<gene>
    <name evidence="1" type="ORF">FOXG_19238</name>
</gene>
<dbReference type="VEuPathDB" id="FungiDB:FOXG_19238"/>
<reference evidence="1" key="2">
    <citation type="journal article" date="2010" name="Nature">
        <title>Comparative genomics reveals mobile pathogenicity chromosomes in Fusarium.</title>
        <authorList>
            <person name="Ma L.J."/>
            <person name="van der Does H.C."/>
            <person name="Borkovich K.A."/>
            <person name="Coleman J.J."/>
            <person name="Daboussi M.J."/>
            <person name="Di Pietro A."/>
            <person name="Dufresne M."/>
            <person name="Freitag M."/>
            <person name="Grabherr M."/>
            <person name="Henrissat B."/>
            <person name="Houterman P.M."/>
            <person name="Kang S."/>
            <person name="Shim W.B."/>
            <person name="Woloshuk C."/>
            <person name="Xie X."/>
            <person name="Xu J.R."/>
            <person name="Antoniw J."/>
            <person name="Baker S.E."/>
            <person name="Bluhm B.H."/>
            <person name="Breakspear A."/>
            <person name="Brown D.W."/>
            <person name="Butchko R.A."/>
            <person name="Chapman S."/>
            <person name="Coulson R."/>
            <person name="Coutinho P.M."/>
            <person name="Danchin E.G."/>
            <person name="Diener A."/>
            <person name="Gale L.R."/>
            <person name="Gardiner D.M."/>
            <person name="Goff S."/>
            <person name="Hammond-Kosack K.E."/>
            <person name="Hilburn K."/>
            <person name="Hua-Van A."/>
            <person name="Jonkers W."/>
            <person name="Kazan K."/>
            <person name="Kodira C.D."/>
            <person name="Koehrsen M."/>
            <person name="Kumar L."/>
            <person name="Lee Y.H."/>
            <person name="Li L."/>
            <person name="Manners J.M."/>
            <person name="Miranda-Saavedra D."/>
            <person name="Mukherjee M."/>
            <person name="Park G."/>
            <person name="Park J."/>
            <person name="Park S.Y."/>
            <person name="Proctor R.H."/>
            <person name="Regev A."/>
            <person name="Ruiz-Roldan M.C."/>
            <person name="Sain D."/>
            <person name="Sakthikumar S."/>
            <person name="Sykes S."/>
            <person name="Schwartz D.C."/>
            <person name="Turgeon B.G."/>
            <person name="Wapinski I."/>
            <person name="Yoder O."/>
            <person name="Young S."/>
            <person name="Zeng Q."/>
            <person name="Zhou S."/>
            <person name="Galagan J."/>
            <person name="Cuomo C.A."/>
            <person name="Kistler H.C."/>
            <person name="Rep M."/>
        </authorList>
    </citation>
    <scope>NUCLEOTIDE SEQUENCE [LARGE SCALE GENOMIC DNA]</scope>
    <source>
        <strain evidence="1">4287</strain>
    </source>
</reference>
<name>A0A0J9WLR0_FUSO4</name>
<protein>
    <submittedName>
        <fullName evidence="1">Uncharacterized protein</fullName>
    </submittedName>
</protein>
<organism evidence="1 2">
    <name type="scientific">Fusarium oxysporum f. sp. lycopersici (strain 4287 / CBS 123668 / FGSC 9935 / NRRL 34936)</name>
    <name type="common">Fusarium vascular wilt of tomato</name>
    <dbReference type="NCBI Taxonomy" id="426428"/>
    <lineage>
        <taxon>Eukaryota</taxon>
        <taxon>Fungi</taxon>
        <taxon>Dikarya</taxon>
        <taxon>Ascomycota</taxon>
        <taxon>Pezizomycotina</taxon>
        <taxon>Sordariomycetes</taxon>
        <taxon>Hypocreomycetidae</taxon>
        <taxon>Hypocreales</taxon>
        <taxon>Nectriaceae</taxon>
        <taxon>Fusarium</taxon>
        <taxon>Fusarium oxysporum species complex</taxon>
    </lineage>
</organism>
<sequence length="111" mass="13005">MIGRLLFRRHKWDKAGEETRRGETPKARDKYFVTSLSQKRKERRGSAETLTIGNIPRVPGTRNENDNLPFSRHRKLDPILSSNFLNVRCLRNQSMSRERQGFETVASFYHG</sequence>
<dbReference type="GeneID" id="28959944"/>
<proteinExistence type="predicted"/>
<accession>A0A0J9WLR0</accession>
<evidence type="ECO:0000313" key="1">
    <source>
        <dbReference type="EMBL" id="KNB04217.1"/>
    </source>
</evidence>
<dbReference type="Proteomes" id="UP000009097">
    <property type="component" value="Unassembled WGS sequence"/>
</dbReference>
<dbReference type="KEGG" id="fox:FOXG_19238"/>
<dbReference type="RefSeq" id="XP_018242262.1">
    <property type="nucleotide sequence ID" value="XM_018399434.1"/>
</dbReference>
<reference evidence="1" key="1">
    <citation type="submission" date="2007-04" db="EMBL/GenBank/DDBJ databases">
        <authorList>
            <consortium name="The Broad Institute Genome Sequencing Platform"/>
            <person name="Birren B."/>
            <person name="Lander E."/>
            <person name="Galagan J."/>
            <person name="Nusbaum C."/>
            <person name="Devon K."/>
            <person name="Ma L.-J."/>
            <person name="Jaffe D."/>
            <person name="Butler J."/>
            <person name="Alvarez P."/>
            <person name="Gnerre S."/>
            <person name="Grabherr M."/>
            <person name="Kleber M."/>
            <person name="Mauceli E."/>
            <person name="Brockman W."/>
            <person name="MacCallum I.A."/>
            <person name="Young S."/>
            <person name="LaButti K."/>
            <person name="DeCaprio D."/>
            <person name="Crawford M."/>
            <person name="Koehrsen M."/>
            <person name="Engels R."/>
            <person name="Montgomery P."/>
            <person name="Pearson M."/>
            <person name="Howarth C."/>
            <person name="Larson L."/>
            <person name="White J."/>
            <person name="O'Leary S."/>
            <person name="Kodira C."/>
            <person name="Zeng Q."/>
            <person name="Yandava C."/>
            <person name="Alvarado L."/>
            <person name="Kistler C."/>
            <person name="Shim W.-B."/>
            <person name="Kang S."/>
            <person name="Woloshuk C."/>
        </authorList>
    </citation>
    <scope>NUCLEOTIDE SEQUENCE</scope>
    <source>
        <strain evidence="1">4287</strain>
    </source>
</reference>
<dbReference type="AlphaFoldDB" id="A0A0J9WLR0"/>
<evidence type="ECO:0000313" key="2">
    <source>
        <dbReference type="Proteomes" id="UP000009097"/>
    </source>
</evidence>
<dbReference type="EMBL" id="DS231701">
    <property type="protein sequence ID" value="KNB04217.1"/>
    <property type="molecule type" value="Genomic_DNA"/>
</dbReference>